<reference evidence="2" key="1">
    <citation type="journal article" date="2019" name="Int. J. Syst. Evol. Microbiol.">
        <title>The Global Catalogue of Microorganisms (GCM) 10K type strain sequencing project: providing services to taxonomists for standard genome sequencing and annotation.</title>
        <authorList>
            <consortium name="The Broad Institute Genomics Platform"/>
            <consortium name="The Broad Institute Genome Sequencing Center for Infectious Disease"/>
            <person name="Wu L."/>
            <person name="Ma J."/>
        </authorList>
    </citation>
    <scope>NUCLEOTIDE SEQUENCE [LARGE SCALE GENOMIC DNA]</scope>
    <source>
        <strain evidence="2">JCM 31037</strain>
    </source>
</reference>
<gene>
    <name evidence="1" type="ORF">ACFQ4H_27865</name>
</gene>
<dbReference type="InterPro" id="IPR036894">
    <property type="entry name" value="YbaB-like_sf"/>
</dbReference>
<accession>A0ABW3YQG7</accession>
<comment type="caution">
    <text evidence="1">The sequence shown here is derived from an EMBL/GenBank/DDBJ whole genome shotgun (WGS) entry which is preliminary data.</text>
</comment>
<dbReference type="Gene3D" id="3.30.1310.10">
    <property type="entry name" value="Nucleoid-associated protein YbaB-like domain"/>
    <property type="match status" value="1"/>
</dbReference>
<organism evidence="1 2">
    <name type="scientific">Micromonospora sonneratiae</name>
    <dbReference type="NCBI Taxonomy" id="1184706"/>
    <lineage>
        <taxon>Bacteria</taxon>
        <taxon>Bacillati</taxon>
        <taxon>Actinomycetota</taxon>
        <taxon>Actinomycetes</taxon>
        <taxon>Micromonosporales</taxon>
        <taxon>Micromonosporaceae</taxon>
        <taxon>Micromonospora</taxon>
    </lineage>
</organism>
<dbReference type="InterPro" id="IPR004401">
    <property type="entry name" value="YbaB/EbfC"/>
</dbReference>
<dbReference type="SUPFAM" id="SSF82607">
    <property type="entry name" value="YbaB-like"/>
    <property type="match status" value="1"/>
</dbReference>
<dbReference type="Pfam" id="PF02575">
    <property type="entry name" value="YbaB_DNA_bd"/>
    <property type="match status" value="1"/>
</dbReference>
<evidence type="ECO:0000313" key="2">
    <source>
        <dbReference type="Proteomes" id="UP001597260"/>
    </source>
</evidence>
<name>A0ABW3YQG7_9ACTN</name>
<proteinExistence type="predicted"/>
<keyword evidence="2" id="KW-1185">Reference proteome</keyword>
<protein>
    <submittedName>
        <fullName evidence="1">YbaB/EbfC family nucleoid-associated protein</fullName>
    </submittedName>
</protein>
<evidence type="ECO:0000313" key="1">
    <source>
        <dbReference type="EMBL" id="MFD1324908.1"/>
    </source>
</evidence>
<dbReference type="EMBL" id="JBHTMP010000061">
    <property type="protein sequence ID" value="MFD1324908.1"/>
    <property type="molecule type" value="Genomic_DNA"/>
</dbReference>
<dbReference type="RefSeq" id="WP_377576319.1">
    <property type="nucleotide sequence ID" value="NZ_JBHTMP010000061.1"/>
</dbReference>
<dbReference type="Proteomes" id="UP001597260">
    <property type="component" value="Unassembled WGS sequence"/>
</dbReference>
<sequence length="143" mass="15289">MSGDSGATAERVAQMRAQAEELTSQIRRMTNSLGEVARDAGTVEVTATSGDGLIVATVGIDGRLRALHLDPRIYHQPNAADLARSILETADAAVEEAQRRALELYQPLLPGEALSSLVERDPKKLLASLVGELSTLRKAEDGR</sequence>